<dbReference type="PANTHER" id="PTHR10746:SF6">
    <property type="entry name" value="LARGE RIBOSOMAL SUBUNIT PROTEIN UL4M"/>
    <property type="match status" value="1"/>
</dbReference>
<feature type="region of interest" description="Disordered" evidence="6">
    <location>
        <begin position="51"/>
        <end position="76"/>
    </location>
</feature>
<dbReference type="InterPro" id="IPR023574">
    <property type="entry name" value="Ribosomal_uL4_dom_sf"/>
</dbReference>
<gene>
    <name evidence="5" type="primary">rplD</name>
    <name evidence="7" type="ORF">A2664_01610</name>
</gene>
<comment type="function">
    <text evidence="5">One of the primary rRNA binding proteins, this protein initially binds near the 5'-end of the 23S rRNA. It is important during the early stages of 50S assembly. It makes multiple contacts with different domains of the 23S rRNA in the assembled 50S subunit and ribosome.</text>
</comment>
<dbReference type="GO" id="GO:1990904">
    <property type="term" value="C:ribonucleoprotein complex"/>
    <property type="evidence" value="ECO:0007669"/>
    <property type="project" value="UniProtKB-KW"/>
</dbReference>
<evidence type="ECO:0000256" key="2">
    <source>
        <dbReference type="ARBA" id="ARBA00022980"/>
    </source>
</evidence>
<protein>
    <recommendedName>
        <fullName evidence="4 5">Large ribosomal subunit protein uL4</fullName>
    </recommendedName>
</protein>
<dbReference type="Proteomes" id="UP000178873">
    <property type="component" value="Unassembled WGS sequence"/>
</dbReference>
<keyword evidence="5" id="KW-0694">RNA-binding</keyword>
<accession>A0A1G2M2N8</accession>
<evidence type="ECO:0000313" key="8">
    <source>
        <dbReference type="Proteomes" id="UP000178873"/>
    </source>
</evidence>
<proteinExistence type="inferred from homology"/>
<comment type="function">
    <text evidence="5">Forms part of the polypeptide exit tunnel.</text>
</comment>
<comment type="subunit">
    <text evidence="5">Part of the 50S ribosomal subunit.</text>
</comment>
<sequence>MEATVYNTKGKETGKVTLPEKVFGAKWNGDLVHQVMVSMQANEREHVAHVKDRGQVAGGGKKPWQQKGTGRARHGSIRSPIWVGGGVAHGPNPNKVYARKVNQKMRVGALYAILSKKYKDGEMLFVDTMAVESGKTKDAKVVINALAGVKGYEKLATKPVNAALIAVAKKDNKTGRSLRNFSNVLVEEVRNLNPMTALSYKYIVISDPEIACKGLAARMPDKKRS</sequence>
<reference evidence="7 8" key="1">
    <citation type="journal article" date="2016" name="Nat. Commun.">
        <title>Thousands of microbial genomes shed light on interconnected biogeochemical processes in an aquifer system.</title>
        <authorList>
            <person name="Anantharaman K."/>
            <person name="Brown C.T."/>
            <person name="Hug L.A."/>
            <person name="Sharon I."/>
            <person name="Castelle C.J."/>
            <person name="Probst A.J."/>
            <person name="Thomas B.C."/>
            <person name="Singh A."/>
            <person name="Wilkins M.J."/>
            <person name="Karaoz U."/>
            <person name="Brodie E.L."/>
            <person name="Williams K.H."/>
            <person name="Hubbard S.S."/>
            <person name="Banfield J.F."/>
        </authorList>
    </citation>
    <scope>NUCLEOTIDE SEQUENCE [LARGE SCALE GENOMIC DNA]</scope>
</reference>
<dbReference type="STRING" id="1802301.A2664_01610"/>
<evidence type="ECO:0000256" key="4">
    <source>
        <dbReference type="ARBA" id="ARBA00035244"/>
    </source>
</evidence>
<evidence type="ECO:0000313" key="7">
    <source>
        <dbReference type="EMBL" id="OHA18148.1"/>
    </source>
</evidence>
<keyword evidence="2 5" id="KW-0689">Ribosomal protein</keyword>
<dbReference type="HAMAP" id="MF_01328_B">
    <property type="entry name" value="Ribosomal_uL4_B"/>
    <property type="match status" value="1"/>
</dbReference>
<comment type="caution">
    <text evidence="7">The sequence shown here is derived from an EMBL/GenBank/DDBJ whole genome shotgun (WGS) entry which is preliminary data.</text>
</comment>
<dbReference type="AlphaFoldDB" id="A0A1G2M2N8"/>
<organism evidence="7 8">
    <name type="scientific">Candidatus Taylorbacteria bacterium RIFCSPHIGHO2_01_FULL_46_22b</name>
    <dbReference type="NCBI Taxonomy" id="1802301"/>
    <lineage>
        <taxon>Bacteria</taxon>
        <taxon>Candidatus Tayloriibacteriota</taxon>
    </lineage>
</organism>
<dbReference type="Pfam" id="PF00573">
    <property type="entry name" value="Ribosomal_L4"/>
    <property type="match status" value="1"/>
</dbReference>
<dbReference type="GO" id="GO:0003735">
    <property type="term" value="F:structural constituent of ribosome"/>
    <property type="evidence" value="ECO:0007669"/>
    <property type="project" value="InterPro"/>
</dbReference>
<evidence type="ECO:0000256" key="1">
    <source>
        <dbReference type="ARBA" id="ARBA00010528"/>
    </source>
</evidence>
<evidence type="ECO:0000256" key="5">
    <source>
        <dbReference type="HAMAP-Rule" id="MF_01328"/>
    </source>
</evidence>
<keyword evidence="5" id="KW-0699">rRNA-binding</keyword>
<evidence type="ECO:0000256" key="6">
    <source>
        <dbReference type="SAM" id="MobiDB-lite"/>
    </source>
</evidence>
<dbReference type="Gene3D" id="3.40.1370.10">
    <property type="match status" value="1"/>
</dbReference>
<comment type="similarity">
    <text evidence="1 5">Belongs to the universal ribosomal protein uL4 family.</text>
</comment>
<dbReference type="SUPFAM" id="SSF52166">
    <property type="entry name" value="Ribosomal protein L4"/>
    <property type="match status" value="1"/>
</dbReference>
<dbReference type="GO" id="GO:0006412">
    <property type="term" value="P:translation"/>
    <property type="evidence" value="ECO:0007669"/>
    <property type="project" value="UniProtKB-UniRule"/>
</dbReference>
<dbReference type="InterPro" id="IPR002136">
    <property type="entry name" value="Ribosomal_uL4"/>
</dbReference>
<dbReference type="NCBIfam" id="TIGR03953">
    <property type="entry name" value="rplD_bact"/>
    <property type="match status" value="1"/>
</dbReference>
<dbReference type="PANTHER" id="PTHR10746">
    <property type="entry name" value="50S RIBOSOMAL PROTEIN L4"/>
    <property type="match status" value="1"/>
</dbReference>
<dbReference type="GO" id="GO:0019843">
    <property type="term" value="F:rRNA binding"/>
    <property type="evidence" value="ECO:0007669"/>
    <property type="project" value="UniProtKB-UniRule"/>
</dbReference>
<dbReference type="EMBL" id="MHRF01000007">
    <property type="protein sequence ID" value="OHA18148.1"/>
    <property type="molecule type" value="Genomic_DNA"/>
</dbReference>
<evidence type="ECO:0000256" key="3">
    <source>
        <dbReference type="ARBA" id="ARBA00023274"/>
    </source>
</evidence>
<dbReference type="InterPro" id="IPR013005">
    <property type="entry name" value="Ribosomal_uL4-like"/>
</dbReference>
<keyword evidence="3 5" id="KW-0687">Ribonucleoprotein</keyword>
<name>A0A1G2M2N8_9BACT</name>
<dbReference type="GO" id="GO:0005840">
    <property type="term" value="C:ribosome"/>
    <property type="evidence" value="ECO:0007669"/>
    <property type="project" value="UniProtKB-KW"/>
</dbReference>